<dbReference type="PANTHER" id="PTHR47256">
    <property type="entry name" value="ZN(II)2CYS6 TRANSCRIPTION FACTOR (EUROFUNG)-RELATED"/>
    <property type="match status" value="1"/>
</dbReference>
<reference evidence="5" key="2">
    <citation type="submission" date="2023-06" db="EMBL/GenBank/DDBJ databases">
        <authorList>
            <consortium name="Lawrence Berkeley National Laboratory"/>
            <person name="Mondo S.J."/>
            <person name="Hensen N."/>
            <person name="Bonometti L."/>
            <person name="Westerberg I."/>
            <person name="Brannstrom I.O."/>
            <person name="Guillou S."/>
            <person name="Cros-Aarteil S."/>
            <person name="Calhoun S."/>
            <person name="Haridas S."/>
            <person name="Kuo A."/>
            <person name="Pangilinan J."/>
            <person name="Riley R."/>
            <person name="Labutti K."/>
            <person name="Andreopoulos B."/>
            <person name="Lipzen A."/>
            <person name="Chen C."/>
            <person name="Yanf M."/>
            <person name="Daum C."/>
            <person name="Ng V."/>
            <person name="Clum A."/>
            <person name="Steindorff A."/>
            <person name="Ohm R."/>
            <person name="Martin F."/>
            <person name="Silar P."/>
            <person name="Natvig D."/>
            <person name="Lalanne C."/>
            <person name="Gautier V."/>
            <person name="Ament-Velasquez S.L."/>
            <person name="Kruys A."/>
            <person name="Hutchinson M.I."/>
            <person name="Powell A.J."/>
            <person name="Barry K."/>
            <person name="Miller A.N."/>
            <person name="Grigoriev I.V."/>
            <person name="Debuchy R."/>
            <person name="Gladieux P."/>
            <person name="Thoren M.H."/>
            <person name="Johannesson H."/>
        </authorList>
    </citation>
    <scope>NUCLEOTIDE SEQUENCE</scope>
    <source>
        <strain evidence="5">PSN324</strain>
    </source>
</reference>
<gene>
    <name evidence="5" type="ORF">QBC42DRAFT_272974</name>
</gene>
<evidence type="ECO:0000313" key="5">
    <source>
        <dbReference type="EMBL" id="KAK4460166.1"/>
    </source>
</evidence>
<dbReference type="GO" id="GO:0006351">
    <property type="term" value="P:DNA-templated transcription"/>
    <property type="evidence" value="ECO:0007669"/>
    <property type="project" value="InterPro"/>
</dbReference>
<dbReference type="Gene3D" id="4.10.240.10">
    <property type="entry name" value="Zn(2)-C6 fungal-type DNA-binding domain"/>
    <property type="match status" value="1"/>
</dbReference>
<sequence length="833" mass="94527">MTSSSSSKQPLRLLLPLTPQDPSSSSGGEQEGADGAALVPGLALPQTSTITPSNRRRVVARAACIPCRRRKTKCSAERPICNECLRRRSGDCCYNTTDEDETPGRALKRRYADLESQATTYEQVYDILRTRPQPEVEEVVRRIRSGENPSNIIRHVENGDLVLQPSVVPEARFRYEFPFRRTALPARLQTPENPYFGSLIHQWESRQETPSEARAGQQALASSEMRGLYLKPYHAAEVWDSLVDSAEPSKWTSVIKDNALLRNLLRIYFLHDYVWFTAFQKDYFLSDMIAGRRQFCSSLLVNAVLAIACHCDRSISDRVEFWNPHTLGYRFLNEARRLWEVEVASERTRLTTIQAAILLNYVYNMNSMVQLGWGYTLKAMDWARKIKLFDKPDGWETMDPRLRAGRDFTAWCLFEWQSHCTYFLFQQPLQDTPPEVPLPNVVHQPAWYGEVWLKYPLEQNLHPYHFAQFFKAKSGLRVILNYISRACFGRSSPNYTPPAENVWELYSRLCSWFADLPDSLLPKNIVLAGQLKLHMHYHHAVITLLQPLLKASTSNASPEPSTAPSQSANPPTATTNTSANPLSISAILNSDTDRAWTRSPSPPAASLPASPPSLPPIQAIISQARAHYESVLRLYYLRHGFEGFDPFLTVGLLTIFFLTLEEIKAARSKPSSTSTSHPSSPSSLASSYSARPETDIDSLRSTLVLCAKGLHDQGKSYFLAQTLFKLVRDAMDGQDKELLKEYVTLQEDDPRDEEAREQLMRGLWPLAASSTQSDRGAESPSRASEELPQESDSDERRRRGEDYWKKMDGMLRKYGNLKFDVEPGDDDDDDMMF</sequence>
<evidence type="ECO:0000259" key="4">
    <source>
        <dbReference type="PROSITE" id="PS50048"/>
    </source>
</evidence>
<evidence type="ECO:0000256" key="1">
    <source>
        <dbReference type="ARBA" id="ARBA00022723"/>
    </source>
</evidence>
<dbReference type="SMART" id="SM00066">
    <property type="entry name" value="GAL4"/>
    <property type="match status" value="1"/>
</dbReference>
<keyword evidence="2" id="KW-0539">Nucleus</keyword>
<dbReference type="PANTHER" id="PTHR47256:SF1">
    <property type="entry name" value="ZN(II)2CYS6 TRANSCRIPTION FACTOR (EUROFUNG)"/>
    <property type="match status" value="1"/>
</dbReference>
<proteinExistence type="predicted"/>
<dbReference type="CDD" id="cd12148">
    <property type="entry name" value="fungal_TF_MHR"/>
    <property type="match status" value="1"/>
</dbReference>
<feature type="domain" description="Zn(2)-C6 fungal-type" evidence="4">
    <location>
        <begin position="63"/>
        <end position="94"/>
    </location>
</feature>
<reference evidence="5" key="1">
    <citation type="journal article" date="2023" name="Mol. Phylogenet. Evol.">
        <title>Genome-scale phylogeny and comparative genomics of the fungal order Sordariales.</title>
        <authorList>
            <person name="Hensen N."/>
            <person name="Bonometti L."/>
            <person name="Westerberg I."/>
            <person name="Brannstrom I.O."/>
            <person name="Guillou S."/>
            <person name="Cros-Aarteil S."/>
            <person name="Calhoun S."/>
            <person name="Haridas S."/>
            <person name="Kuo A."/>
            <person name="Mondo S."/>
            <person name="Pangilinan J."/>
            <person name="Riley R."/>
            <person name="LaButti K."/>
            <person name="Andreopoulos B."/>
            <person name="Lipzen A."/>
            <person name="Chen C."/>
            <person name="Yan M."/>
            <person name="Daum C."/>
            <person name="Ng V."/>
            <person name="Clum A."/>
            <person name="Steindorff A."/>
            <person name="Ohm R.A."/>
            <person name="Martin F."/>
            <person name="Silar P."/>
            <person name="Natvig D.O."/>
            <person name="Lalanne C."/>
            <person name="Gautier V."/>
            <person name="Ament-Velasquez S.L."/>
            <person name="Kruys A."/>
            <person name="Hutchinson M.I."/>
            <person name="Powell A.J."/>
            <person name="Barry K."/>
            <person name="Miller A.N."/>
            <person name="Grigoriev I.V."/>
            <person name="Debuchy R."/>
            <person name="Gladieux P."/>
            <person name="Hiltunen Thoren M."/>
            <person name="Johannesson H."/>
        </authorList>
    </citation>
    <scope>NUCLEOTIDE SEQUENCE</scope>
    <source>
        <strain evidence="5">PSN324</strain>
    </source>
</reference>
<dbReference type="PROSITE" id="PS00463">
    <property type="entry name" value="ZN2_CY6_FUNGAL_1"/>
    <property type="match status" value="1"/>
</dbReference>
<evidence type="ECO:0000256" key="3">
    <source>
        <dbReference type="SAM" id="MobiDB-lite"/>
    </source>
</evidence>
<feature type="compositionally biased region" description="Polar residues" evidence="3">
    <location>
        <begin position="553"/>
        <end position="566"/>
    </location>
</feature>
<feature type="compositionally biased region" description="Low complexity" evidence="3">
    <location>
        <begin position="1"/>
        <end position="18"/>
    </location>
</feature>
<dbReference type="GO" id="GO:0008270">
    <property type="term" value="F:zinc ion binding"/>
    <property type="evidence" value="ECO:0007669"/>
    <property type="project" value="InterPro"/>
</dbReference>
<organism evidence="5 6">
    <name type="scientific">Cladorrhinum samala</name>
    <dbReference type="NCBI Taxonomy" id="585594"/>
    <lineage>
        <taxon>Eukaryota</taxon>
        <taxon>Fungi</taxon>
        <taxon>Dikarya</taxon>
        <taxon>Ascomycota</taxon>
        <taxon>Pezizomycotina</taxon>
        <taxon>Sordariomycetes</taxon>
        <taxon>Sordariomycetidae</taxon>
        <taxon>Sordariales</taxon>
        <taxon>Podosporaceae</taxon>
        <taxon>Cladorrhinum</taxon>
    </lineage>
</organism>
<feature type="compositionally biased region" description="Low complexity" evidence="3">
    <location>
        <begin position="668"/>
        <end position="690"/>
    </location>
</feature>
<dbReference type="InterPro" id="IPR001138">
    <property type="entry name" value="Zn2Cys6_DnaBD"/>
</dbReference>
<dbReference type="InterPro" id="IPR036864">
    <property type="entry name" value="Zn2-C6_fun-type_DNA-bd_sf"/>
</dbReference>
<evidence type="ECO:0000313" key="6">
    <source>
        <dbReference type="Proteomes" id="UP001321749"/>
    </source>
</evidence>
<dbReference type="InterPro" id="IPR053187">
    <property type="entry name" value="Notoamide_regulator"/>
</dbReference>
<dbReference type="CDD" id="cd00067">
    <property type="entry name" value="GAL4"/>
    <property type="match status" value="1"/>
</dbReference>
<keyword evidence="1" id="KW-0479">Metal-binding</keyword>
<dbReference type="PROSITE" id="PS50048">
    <property type="entry name" value="ZN2_CY6_FUNGAL_2"/>
    <property type="match status" value="1"/>
</dbReference>
<dbReference type="GO" id="GO:0003677">
    <property type="term" value="F:DNA binding"/>
    <property type="evidence" value="ECO:0007669"/>
    <property type="project" value="InterPro"/>
</dbReference>
<dbReference type="SUPFAM" id="SSF57701">
    <property type="entry name" value="Zn2/Cys6 DNA-binding domain"/>
    <property type="match status" value="1"/>
</dbReference>
<keyword evidence="6" id="KW-1185">Reference proteome</keyword>
<feature type="region of interest" description="Disordered" evidence="3">
    <location>
        <begin position="767"/>
        <end position="802"/>
    </location>
</feature>
<dbReference type="Pfam" id="PF00172">
    <property type="entry name" value="Zn_clus"/>
    <property type="match status" value="1"/>
</dbReference>
<accession>A0AAV9HH15</accession>
<name>A0AAV9HH15_9PEZI</name>
<feature type="compositionally biased region" description="Low complexity" evidence="3">
    <location>
        <begin position="567"/>
        <end position="581"/>
    </location>
</feature>
<dbReference type="AlphaFoldDB" id="A0AAV9HH15"/>
<feature type="region of interest" description="Disordered" evidence="3">
    <location>
        <begin position="553"/>
        <end position="581"/>
    </location>
</feature>
<protein>
    <recommendedName>
        <fullName evidence="4">Zn(2)-C6 fungal-type domain-containing protein</fullName>
    </recommendedName>
</protein>
<dbReference type="EMBL" id="MU865018">
    <property type="protein sequence ID" value="KAK4460166.1"/>
    <property type="molecule type" value="Genomic_DNA"/>
</dbReference>
<feature type="region of interest" description="Disordered" evidence="3">
    <location>
        <begin position="1"/>
        <end position="34"/>
    </location>
</feature>
<evidence type="ECO:0000256" key="2">
    <source>
        <dbReference type="ARBA" id="ARBA00023242"/>
    </source>
</evidence>
<dbReference type="GO" id="GO:0000981">
    <property type="term" value="F:DNA-binding transcription factor activity, RNA polymerase II-specific"/>
    <property type="evidence" value="ECO:0007669"/>
    <property type="project" value="InterPro"/>
</dbReference>
<comment type="caution">
    <text evidence="5">The sequence shown here is derived from an EMBL/GenBank/DDBJ whole genome shotgun (WGS) entry which is preliminary data.</text>
</comment>
<feature type="region of interest" description="Disordered" evidence="3">
    <location>
        <begin position="667"/>
        <end position="690"/>
    </location>
</feature>
<dbReference type="Pfam" id="PF04082">
    <property type="entry name" value="Fungal_trans"/>
    <property type="match status" value="1"/>
</dbReference>
<dbReference type="Proteomes" id="UP001321749">
    <property type="component" value="Unassembled WGS sequence"/>
</dbReference>
<dbReference type="InterPro" id="IPR007219">
    <property type="entry name" value="XnlR_reg_dom"/>
</dbReference>